<evidence type="ECO:0000256" key="4">
    <source>
        <dbReference type="ARBA" id="ARBA00011245"/>
    </source>
</evidence>
<evidence type="ECO:0000256" key="2">
    <source>
        <dbReference type="ARBA" id="ARBA00001946"/>
    </source>
</evidence>
<proteinExistence type="inferred from homology"/>
<dbReference type="PANTHER" id="PTHR10642:SF26">
    <property type="entry name" value="RIBONUCLEASE H1"/>
    <property type="match status" value="1"/>
</dbReference>
<evidence type="ECO:0000256" key="1">
    <source>
        <dbReference type="ARBA" id="ARBA00000077"/>
    </source>
</evidence>
<comment type="similarity">
    <text evidence="3">Belongs to the RNase H family.</text>
</comment>
<evidence type="ECO:0000259" key="11">
    <source>
        <dbReference type="PROSITE" id="PS50879"/>
    </source>
</evidence>
<name>A0A370HRP4_9HYPH</name>
<evidence type="ECO:0000256" key="9">
    <source>
        <dbReference type="ARBA" id="ARBA00022801"/>
    </source>
</evidence>
<keyword evidence="10" id="KW-0460">Magnesium</keyword>
<evidence type="ECO:0000256" key="5">
    <source>
        <dbReference type="ARBA" id="ARBA00012180"/>
    </source>
</evidence>
<dbReference type="InterPro" id="IPR036397">
    <property type="entry name" value="RNaseH_sf"/>
</dbReference>
<dbReference type="RefSeq" id="WP_114768858.1">
    <property type="nucleotide sequence ID" value="NZ_QQBB01000002.1"/>
</dbReference>
<dbReference type="OrthoDB" id="7845843at2"/>
<evidence type="ECO:0000256" key="7">
    <source>
        <dbReference type="ARBA" id="ARBA00022723"/>
    </source>
</evidence>
<evidence type="ECO:0000313" key="13">
    <source>
        <dbReference type="Proteomes" id="UP000254925"/>
    </source>
</evidence>
<dbReference type="InterPro" id="IPR002156">
    <property type="entry name" value="RNaseH_domain"/>
</dbReference>
<dbReference type="Pfam" id="PF00075">
    <property type="entry name" value="RNase_H"/>
    <property type="match status" value="1"/>
</dbReference>
<organism evidence="12 13">
    <name type="scientific">Microvirga subterranea</name>
    <dbReference type="NCBI Taxonomy" id="186651"/>
    <lineage>
        <taxon>Bacteria</taxon>
        <taxon>Pseudomonadati</taxon>
        <taxon>Pseudomonadota</taxon>
        <taxon>Alphaproteobacteria</taxon>
        <taxon>Hyphomicrobiales</taxon>
        <taxon>Methylobacteriaceae</taxon>
        <taxon>Microvirga</taxon>
    </lineage>
</organism>
<comment type="caution">
    <text evidence="12">The sequence shown here is derived from an EMBL/GenBank/DDBJ whole genome shotgun (WGS) entry which is preliminary data.</text>
</comment>
<dbReference type="EC" id="3.1.26.4" evidence="5"/>
<feature type="domain" description="RNase H type-1" evidence="11">
    <location>
        <begin position="5"/>
        <end position="148"/>
    </location>
</feature>
<evidence type="ECO:0000256" key="10">
    <source>
        <dbReference type="ARBA" id="ARBA00022842"/>
    </source>
</evidence>
<dbReference type="PANTHER" id="PTHR10642">
    <property type="entry name" value="RIBONUCLEASE H1"/>
    <property type="match status" value="1"/>
</dbReference>
<evidence type="ECO:0000256" key="6">
    <source>
        <dbReference type="ARBA" id="ARBA00022722"/>
    </source>
</evidence>
<dbReference type="InterPro" id="IPR022892">
    <property type="entry name" value="RNaseHI"/>
</dbReference>
<dbReference type="EMBL" id="QQBB01000002">
    <property type="protein sequence ID" value="RDI60621.1"/>
    <property type="molecule type" value="Genomic_DNA"/>
</dbReference>
<evidence type="ECO:0000256" key="8">
    <source>
        <dbReference type="ARBA" id="ARBA00022759"/>
    </source>
</evidence>
<dbReference type="AlphaFoldDB" id="A0A370HRP4"/>
<dbReference type="GO" id="GO:0003676">
    <property type="term" value="F:nucleic acid binding"/>
    <property type="evidence" value="ECO:0007669"/>
    <property type="project" value="InterPro"/>
</dbReference>
<evidence type="ECO:0000313" key="12">
    <source>
        <dbReference type="EMBL" id="RDI60621.1"/>
    </source>
</evidence>
<keyword evidence="8" id="KW-0255">Endonuclease</keyword>
<dbReference type="PROSITE" id="PS50879">
    <property type="entry name" value="RNASE_H_1"/>
    <property type="match status" value="1"/>
</dbReference>
<dbReference type="GO" id="GO:0046872">
    <property type="term" value="F:metal ion binding"/>
    <property type="evidence" value="ECO:0007669"/>
    <property type="project" value="UniProtKB-KW"/>
</dbReference>
<dbReference type="Gene3D" id="3.30.420.10">
    <property type="entry name" value="Ribonuclease H-like superfamily/Ribonuclease H"/>
    <property type="match status" value="1"/>
</dbReference>
<gene>
    <name evidence="12" type="ORF">DES45_1027</name>
</gene>
<evidence type="ECO:0000256" key="3">
    <source>
        <dbReference type="ARBA" id="ARBA00005300"/>
    </source>
</evidence>
<reference evidence="12 13" key="1">
    <citation type="submission" date="2018-07" db="EMBL/GenBank/DDBJ databases">
        <title>Genomic Encyclopedia of Type Strains, Phase IV (KMG-IV): sequencing the most valuable type-strain genomes for metagenomic binning, comparative biology and taxonomic classification.</title>
        <authorList>
            <person name="Goeker M."/>
        </authorList>
    </citation>
    <scope>NUCLEOTIDE SEQUENCE [LARGE SCALE GENOMIC DNA]</scope>
    <source>
        <strain evidence="12 13">DSM 14364</strain>
    </source>
</reference>
<keyword evidence="6" id="KW-0540">Nuclease</keyword>
<comment type="subunit">
    <text evidence="4">Monomer.</text>
</comment>
<dbReference type="CDD" id="cd09278">
    <property type="entry name" value="RNase_HI_prokaryote_like"/>
    <property type="match status" value="1"/>
</dbReference>
<keyword evidence="9" id="KW-0378">Hydrolase</keyword>
<comment type="cofactor">
    <cofactor evidence="2">
        <name>Mg(2+)</name>
        <dbReference type="ChEBI" id="CHEBI:18420"/>
    </cofactor>
</comment>
<dbReference type="GO" id="GO:0004523">
    <property type="term" value="F:RNA-DNA hybrid ribonuclease activity"/>
    <property type="evidence" value="ECO:0007669"/>
    <property type="project" value="UniProtKB-EC"/>
</dbReference>
<dbReference type="SUPFAM" id="SSF53098">
    <property type="entry name" value="Ribonuclease H-like"/>
    <property type="match status" value="1"/>
</dbReference>
<accession>A0A370HRP4</accession>
<keyword evidence="7" id="KW-0479">Metal-binding</keyword>
<keyword evidence="13" id="KW-1185">Reference proteome</keyword>
<dbReference type="GO" id="GO:0043137">
    <property type="term" value="P:DNA replication, removal of RNA primer"/>
    <property type="evidence" value="ECO:0007669"/>
    <property type="project" value="TreeGrafter"/>
</dbReference>
<comment type="catalytic activity">
    <reaction evidence="1">
        <text>Endonucleolytic cleavage to 5'-phosphomonoester.</text>
        <dbReference type="EC" id="3.1.26.4"/>
    </reaction>
</comment>
<dbReference type="InterPro" id="IPR050092">
    <property type="entry name" value="RNase_H"/>
</dbReference>
<dbReference type="InterPro" id="IPR012337">
    <property type="entry name" value="RNaseH-like_sf"/>
</dbReference>
<sequence length="164" mass="17759">MSAGIEPGALIYTDGACIGSGGSCPGGYAALILIGGDERIVVGQSLSTTNTAMELMGVIQALEALPPAIAAQVHTDSQYVITGATVSLPWWRSRRWRIVKGGKVANRDMWQRLAALLEERTVTWTWIRGHSGHPRNEQVHLLAYQEARQAAAARSSRSRGLRRP</sequence>
<dbReference type="Proteomes" id="UP000254925">
    <property type="component" value="Unassembled WGS sequence"/>
</dbReference>
<protein>
    <recommendedName>
        <fullName evidence="5">ribonuclease H</fullName>
        <ecNumber evidence="5">3.1.26.4</ecNumber>
    </recommendedName>
</protein>